<dbReference type="GeneID" id="30147491"/>
<sequence>MRKCCATETTDSGVTQAGYWRKPLRAYASPTLLDTLSTKRIRLIIARLDVDKYMLTSGSKLEG</sequence>
<evidence type="ECO:0000313" key="1">
    <source>
        <dbReference type="EMBL" id="ODQ78315.1"/>
    </source>
</evidence>
<evidence type="ECO:0000313" key="2">
    <source>
        <dbReference type="Proteomes" id="UP000094336"/>
    </source>
</evidence>
<protein>
    <submittedName>
        <fullName evidence="1">Uncharacterized protein</fullName>
    </submittedName>
</protein>
<dbReference type="AlphaFoldDB" id="A0A1E3QKW1"/>
<keyword evidence="2" id="KW-1185">Reference proteome</keyword>
<organism evidence="1 2">
    <name type="scientific">Babjeviella inositovora NRRL Y-12698</name>
    <dbReference type="NCBI Taxonomy" id="984486"/>
    <lineage>
        <taxon>Eukaryota</taxon>
        <taxon>Fungi</taxon>
        <taxon>Dikarya</taxon>
        <taxon>Ascomycota</taxon>
        <taxon>Saccharomycotina</taxon>
        <taxon>Pichiomycetes</taxon>
        <taxon>Serinales incertae sedis</taxon>
        <taxon>Babjeviella</taxon>
    </lineage>
</organism>
<reference evidence="2" key="1">
    <citation type="submission" date="2016-05" db="EMBL/GenBank/DDBJ databases">
        <title>Comparative genomics of biotechnologically important yeasts.</title>
        <authorList>
            <consortium name="DOE Joint Genome Institute"/>
            <person name="Riley R."/>
            <person name="Haridas S."/>
            <person name="Wolfe K.H."/>
            <person name="Lopes M.R."/>
            <person name="Hittinger C.T."/>
            <person name="Goker M."/>
            <person name="Salamov A."/>
            <person name="Wisecaver J."/>
            <person name="Long T.M."/>
            <person name="Aerts A.L."/>
            <person name="Barry K."/>
            <person name="Choi C."/>
            <person name="Clum A."/>
            <person name="Coughlan A.Y."/>
            <person name="Deshpande S."/>
            <person name="Douglass A.P."/>
            <person name="Hanson S.J."/>
            <person name="Klenk H.-P."/>
            <person name="Labutti K."/>
            <person name="Lapidus A."/>
            <person name="Lindquist E."/>
            <person name="Lipzen A."/>
            <person name="Meier-Kolthoff J.P."/>
            <person name="Ohm R.A."/>
            <person name="Otillar R.P."/>
            <person name="Pangilinan J."/>
            <person name="Peng Y."/>
            <person name="Rokas A."/>
            <person name="Rosa C.A."/>
            <person name="Scheuner C."/>
            <person name="Sibirny A.A."/>
            <person name="Slot J.C."/>
            <person name="Stielow J.B."/>
            <person name="Sun H."/>
            <person name="Kurtzman C.P."/>
            <person name="Blackwell M."/>
            <person name="Grigoriev I.V."/>
            <person name="Jeffries T.W."/>
        </authorList>
    </citation>
    <scope>NUCLEOTIDE SEQUENCE [LARGE SCALE GENOMIC DNA]</scope>
    <source>
        <strain evidence="2">NRRL Y-12698</strain>
    </source>
</reference>
<proteinExistence type="predicted"/>
<accession>A0A1E3QKW1</accession>
<gene>
    <name evidence="1" type="ORF">BABINDRAFT_162958</name>
</gene>
<dbReference type="RefSeq" id="XP_018983643.1">
    <property type="nucleotide sequence ID" value="XM_019129638.1"/>
</dbReference>
<dbReference type="EMBL" id="KV454436">
    <property type="protein sequence ID" value="ODQ78315.1"/>
    <property type="molecule type" value="Genomic_DNA"/>
</dbReference>
<name>A0A1E3QKW1_9ASCO</name>
<dbReference type="Proteomes" id="UP000094336">
    <property type="component" value="Unassembled WGS sequence"/>
</dbReference>